<evidence type="ECO:0000313" key="2">
    <source>
        <dbReference type="Proteomes" id="UP000254765"/>
    </source>
</evidence>
<proteinExistence type="predicted"/>
<gene>
    <name evidence="1" type="ORF">NCTC10211_05436</name>
</gene>
<evidence type="ECO:0008006" key="3">
    <source>
        <dbReference type="Google" id="ProtNLM"/>
    </source>
</evidence>
<organism evidence="1 2">
    <name type="scientific">Serratia marcescens</name>
    <dbReference type="NCBI Taxonomy" id="615"/>
    <lineage>
        <taxon>Bacteria</taxon>
        <taxon>Pseudomonadati</taxon>
        <taxon>Pseudomonadota</taxon>
        <taxon>Gammaproteobacteria</taxon>
        <taxon>Enterobacterales</taxon>
        <taxon>Yersiniaceae</taxon>
        <taxon>Serratia</taxon>
    </lineage>
</organism>
<accession>A0A380AND4</accession>
<sequence>MGIDADIIEDIQIWFWPAGLVTSVAGQQAQGVFHQASRPFENIHFANQDSVGIGNIESAVLAGLNAAKAVRERLAMPVTSAEVMS</sequence>
<dbReference type="Proteomes" id="UP000254765">
    <property type="component" value="Unassembled WGS sequence"/>
</dbReference>
<evidence type="ECO:0000313" key="1">
    <source>
        <dbReference type="EMBL" id="SUI84077.1"/>
    </source>
</evidence>
<reference evidence="1 2" key="1">
    <citation type="submission" date="2018-06" db="EMBL/GenBank/DDBJ databases">
        <authorList>
            <consortium name="Pathogen Informatics"/>
            <person name="Doyle S."/>
        </authorList>
    </citation>
    <scope>NUCLEOTIDE SEQUENCE [LARGE SCALE GENOMIC DNA]</scope>
    <source>
        <strain evidence="1 2">NCTC10211</strain>
    </source>
</reference>
<dbReference type="AlphaFoldDB" id="A0A380AND4"/>
<protein>
    <recommendedName>
        <fullName evidence="3">Amine oxidase domain-containing protein</fullName>
    </recommendedName>
</protein>
<name>A0A380AND4_SERMA</name>
<dbReference type="EMBL" id="UGYK01000002">
    <property type="protein sequence ID" value="SUI84077.1"/>
    <property type="molecule type" value="Genomic_DNA"/>
</dbReference>